<evidence type="ECO:0000256" key="1">
    <source>
        <dbReference type="SAM" id="Coils"/>
    </source>
</evidence>
<accession>A0AA38NXT6</accession>
<feature type="compositionally biased region" description="Polar residues" evidence="2">
    <location>
        <begin position="336"/>
        <end position="349"/>
    </location>
</feature>
<protein>
    <recommendedName>
        <fullName evidence="5">SWI5-dependent HO expression protein 3</fullName>
    </recommendedName>
</protein>
<comment type="caution">
    <text evidence="3">The sequence shown here is derived from an EMBL/GenBank/DDBJ whole genome shotgun (WGS) entry which is preliminary data.</text>
</comment>
<reference evidence="3" key="1">
    <citation type="submission" date="2022-08" db="EMBL/GenBank/DDBJ databases">
        <authorList>
            <consortium name="DOE Joint Genome Institute"/>
            <person name="Min B."/>
            <person name="Riley R."/>
            <person name="Sierra-Patev S."/>
            <person name="Naranjo-Ortiz M."/>
            <person name="Looney B."/>
            <person name="Konkel Z."/>
            <person name="Slot J.C."/>
            <person name="Sakamoto Y."/>
            <person name="Steenwyk J.L."/>
            <person name="Rokas A."/>
            <person name="Carro J."/>
            <person name="Camarero S."/>
            <person name="Ferreira P."/>
            <person name="Molpeceres G."/>
            <person name="Ruiz-Duenas F.J."/>
            <person name="Serrano A."/>
            <person name="Henrissat B."/>
            <person name="Drula E."/>
            <person name="Hughes K.W."/>
            <person name="Mata J.L."/>
            <person name="Ishikawa N.K."/>
            <person name="Vargas-Isla R."/>
            <person name="Ushijima S."/>
            <person name="Smith C.A."/>
            <person name="Ahrendt S."/>
            <person name="Andreopoulos W."/>
            <person name="He G."/>
            <person name="Labutti K."/>
            <person name="Lipzen A."/>
            <person name="Ng V."/>
            <person name="Sandor L."/>
            <person name="Barry K."/>
            <person name="Martinez A.T."/>
            <person name="Xiao Y."/>
            <person name="Gibbons J.G."/>
            <person name="Terashima K."/>
            <person name="Hibbett D.S."/>
            <person name="Grigoriev I.V."/>
        </authorList>
    </citation>
    <scope>NUCLEOTIDE SEQUENCE</scope>
    <source>
        <strain evidence="3">TFB9207</strain>
    </source>
</reference>
<evidence type="ECO:0000313" key="3">
    <source>
        <dbReference type="EMBL" id="KAJ3832525.1"/>
    </source>
</evidence>
<feature type="region of interest" description="Disordered" evidence="2">
    <location>
        <begin position="51"/>
        <end position="111"/>
    </location>
</feature>
<feature type="region of interest" description="Disordered" evidence="2">
    <location>
        <begin position="1"/>
        <end position="39"/>
    </location>
</feature>
<feature type="compositionally biased region" description="Low complexity" evidence="2">
    <location>
        <begin position="233"/>
        <end position="243"/>
    </location>
</feature>
<feature type="compositionally biased region" description="Low complexity" evidence="2">
    <location>
        <begin position="79"/>
        <end position="108"/>
    </location>
</feature>
<feature type="region of interest" description="Disordered" evidence="2">
    <location>
        <begin position="333"/>
        <end position="365"/>
    </location>
</feature>
<dbReference type="EMBL" id="MU806931">
    <property type="protein sequence ID" value="KAJ3832525.1"/>
    <property type="molecule type" value="Genomic_DNA"/>
</dbReference>
<sequence>MASPAVSTSPSSRYERPSSRSSGRSIRAPSPALSLDDPVAVRNQVAALKHNIRHQQAQVNDLESNILRGPRPYPHKPSDSMSTSSSNLASPPPSSYSNRSPTPSGSSPTRVARRTSFEVLQGIAGPDSNLPLPMTGKRELSHSVNGSLNENGIKEGVPMTSPPAHKRASSPTRTLSRIPVASVGDLPGNARALAEEGAVAPSASSSSLLHSNSLDTSLTSPILPSLQLPPSPSATSSPNPNSNRRVSLTPGGTTKVLADLQTGVINARNALENTKAQLRLSQRSVATLTRQTEDLKEGRERLRLENEGLNNVVARKERLLQEVLERARKAEAEATQLRSQLKTETSQSKKSLREMESALAESTALSQKSEREYLTLRESLKHLTESWKSDTDRLREEIRKREERWKGEAEAMGKKYRKLVEEVQASRKCDEDVKRLREEDKRNAKEIEDRWLEELREMKKAVEKCGMNSETDSETARQLSAELARLRRLMQNAGRALSNDDSP</sequence>
<feature type="coiled-coil region" evidence="1">
    <location>
        <begin position="441"/>
        <end position="496"/>
    </location>
</feature>
<feature type="region of interest" description="Disordered" evidence="2">
    <location>
        <begin position="220"/>
        <end position="252"/>
    </location>
</feature>
<feature type="compositionally biased region" description="Polar residues" evidence="2">
    <location>
        <begin position="54"/>
        <end position="63"/>
    </location>
</feature>
<dbReference type="AlphaFoldDB" id="A0AA38NXT6"/>
<feature type="compositionally biased region" description="Low complexity" evidence="2">
    <location>
        <begin position="19"/>
        <end position="31"/>
    </location>
</feature>
<feature type="region of interest" description="Disordered" evidence="2">
    <location>
        <begin position="123"/>
        <end position="182"/>
    </location>
</feature>
<evidence type="ECO:0000313" key="4">
    <source>
        <dbReference type="Proteomes" id="UP001163846"/>
    </source>
</evidence>
<keyword evidence="1" id="KW-0175">Coiled coil</keyword>
<gene>
    <name evidence="3" type="ORF">F5878DRAFT_455186</name>
</gene>
<evidence type="ECO:0000256" key="2">
    <source>
        <dbReference type="SAM" id="MobiDB-lite"/>
    </source>
</evidence>
<proteinExistence type="predicted"/>
<organism evidence="3 4">
    <name type="scientific">Lentinula raphanica</name>
    <dbReference type="NCBI Taxonomy" id="153919"/>
    <lineage>
        <taxon>Eukaryota</taxon>
        <taxon>Fungi</taxon>
        <taxon>Dikarya</taxon>
        <taxon>Basidiomycota</taxon>
        <taxon>Agaricomycotina</taxon>
        <taxon>Agaricomycetes</taxon>
        <taxon>Agaricomycetidae</taxon>
        <taxon>Agaricales</taxon>
        <taxon>Marasmiineae</taxon>
        <taxon>Omphalotaceae</taxon>
        <taxon>Lentinula</taxon>
    </lineage>
</organism>
<name>A0AA38NXT6_9AGAR</name>
<evidence type="ECO:0008006" key="5">
    <source>
        <dbReference type="Google" id="ProtNLM"/>
    </source>
</evidence>
<keyword evidence="4" id="KW-1185">Reference proteome</keyword>
<dbReference type="Proteomes" id="UP001163846">
    <property type="component" value="Unassembled WGS sequence"/>
</dbReference>